<dbReference type="AlphaFoldDB" id="A0A939G0Y5"/>
<gene>
    <name evidence="2" type="ORF">J1C48_13190</name>
</gene>
<dbReference type="InterPro" id="IPR006696">
    <property type="entry name" value="DUF423"/>
</dbReference>
<dbReference type="EMBL" id="JAFMPP010000011">
    <property type="protein sequence ID" value="MBO0663538.1"/>
    <property type="molecule type" value="Genomic_DNA"/>
</dbReference>
<reference evidence="2" key="1">
    <citation type="submission" date="2021-03" db="EMBL/GenBank/DDBJ databases">
        <title>Whole genome sequence of Jiella sp. CQZ9-1.</title>
        <authorList>
            <person name="Tuo L."/>
        </authorList>
    </citation>
    <scope>NUCLEOTIDE SEQUENCE</scope>
    <source>
        <strain evidence="2">CQZ9-1</strain>
    </source>
</reference>
<comment type="caution">
    <text evidence="2">The sequence shown here is derived from an EMBL/GenBank/DDBJ whole genome shotgun (WGS) entry which is preliminary data.</text>
</comment>
<accession>A0A939G0Y5</accession>
<protein>
    <submittedName>
        <fullName evidence="2">DUF423 domain-containing protein</fullName>
    </submittedName>
</protein>
<keyword evidence="1" id="KW-0812">Transmembrane</keyword>
<feature type="transmembrane region" description="Helical" evidence="1">
    <location>
        <begin position="71"/>
        <end position="88"/>
    </location>
</feature>
<proteinExistence type="predicted"/>
<name>A0A939G0Y5_9HYPH</name>
<dbReference type="Proteomes" id="UP000664122">
    <property type="component" value="Unassembled WGS sequence"/>
</dbReference>
<sequence length="142" mass="14146">MPPVPTAAPRLLIALFVGFAGALGAAGVVGAALAAHGGGDGKFVAIAASMALFHAPALLALAAVLDRSRRLLGLAGMVMIVGVILFSGDLATRSATGHSLSANAAPTGGLMLILSWLMVMVAGILIALGIGTRWHALEGDER</sequence>
<keyword evidence="3" id="KW-1185">Reference proteome</keyword>
<evidence type="ECO:0000256" key="1">
    <source>
        <dbReference type="SAM" id="Phobius"/>
    </source>
</evidence>
<keyword evidence="1" id="KW-0472">Membrane</keyword>
<feature type="transmembrane region" description="Helical" evidence="1">
    <location>
        <begin position="44"/>
        <end position="64"/>
    </location>
</feature>
<organism evidence="2 3">
    <name type="scientific">Jiella flava</name>
    <dbReference type="NCBI Taxonomy" id="2816857"/>
    <lineage>
        <taxon>Bacteria</taxon>
        <taxon>Pseudomonadati</taxon>
        <taxon>Pseudomonadota</taxon>
        <taxon>Alphaproteobacteria</taxon>
        <taxon>Hyphomicrobiales</taxon>
        <taxon>Aurantimonadaceae</taxon>
        <taxon>Jiella</taxon>
    </lineage>
</organism>
<feature type="transmembrane region" description="Helical" evidence="1">
    <location>
        <begin position="108"/>
        <end position="130"/>
    </location>
</feature>
<evidence type="ECO:0000313" key="3">
    <source>
        <dbReference type="Proteomes" id="UP000664122"/>
    </source>
</evidence>
<keyword evidence="1" id="KW-1133">Transmembrane helix</keyword>
<dbReference type="Pfam" id="PF04241">
    <property type="entry name" value="DUF423"/>
    <property type="match status" value="1"/>
</dbReference>
<evidence type="ECO:0000313" key="2">
    <source>
        <dbReference type="EMBL" id="MBO0663538.1"/>
    </source>
</evidence>